<sequence>MRAGWVVSLLALFCFGPGAVPVQAGAVSGGARVCAARTDGADAGAVALRERHIPVGDAGRPKVGVVLSGGGAKGVAHIGILKVLEEAGMPIDYIAGTSMGAIIGGLYAIGWTTSELDSLVRNQDWVALLSDKLSRSDQLVAEKEINDTYLLSVPLSLKKKFSIPSGVLAGQSVLNLLNEMTLGYHDDDLDFDSLPIPFACVAYDMVKGQEVVFRSGNLPLAIRASMSIPGAFVPVSLDGMALVDGGIYNNFPVDVVREMGADVVIGVDLASGESINEETLRSFSGLFNQVTAILGRERYTENLKHVDLYLHPEVRPYNSASFSATAVDSLLLRGERCARQHWAEIVALQEQVYAGAEYMANRRRILTEESDSLRVGEIEFVGLTHNEERFMRRTLRIREHTTVTKGELYNAIAKVRGSGAFSYVTYTLESRPPYTLLITVNEKQPAMVNIGFRFDTEEMASILLNSTLTLRGLQGPKLGFTLRLNENPYVKLDVLSSNILRGRLGLSYMFKNNNYQLYKNGRQNNNVTFGQNRVELFFSLANPTWFNPRLGVNYEHFNYNSFLFVSDADRIAVTPKGFINYYLMGDLETYDNHYFPTRGLSAYARATLHTDNGYGYEGTDPFGSLAYHARWALTPVRYLTLLPGITGRSLIGQPVAYSYYNYIGGEVAGRYMDQQIPFVGIHHMEEANRSLITFHAEARVRVIANHYVSLKAAYGLQNKSFFGMFTRDARRDDLWGVGLQYAFASPIGPITLLFDYSNLSRFGIYFSLGKTF</sequence>
<keyword evidence="5" id="KW-0732">Signal</keyword>
<gene>
    <name evidence="7" type="ORF">H9816_00385</name>
</gene>
<reference evidence="7" key="1">
    <citation type="journal article" date="2021" name="PeerJ">
        <title>Extensive microbial diversity within the chicken gut microbiome revealed by metagenomics and culture.</title>
        <authorList>
            <person name="Gilroy R."/>
            <person name="Ravi A."/>
            <person name="Getino M."/>
            <person name="Pursley I."/>
            <person name="Horton D.L."/>
            <person name="Alikhan N.F."/>
            <person name="Baker D."/>
            <person name="Gharbi K."/>
            <person name="Hall N."/>
            <person name="Watson M."/>
            <person name="Adriaenssens E.M."/>
            <person name="Foster-Nyarko E."/>
            <person name="Jarju S."/>
            <person name="Secka A."/>
            <person name="Antonio M."/>
            <person name="Oren A."/>
            <person name="Chaudhuri R.R."/>
            <person name="La Ragione R."/>
            <person name="Hildebrand F."/>
            <person name="Pallen M.J."/>
        </authorList>
    </citation>
    <scope>NUCLEOTIDE SEQUENCE</scope>
    <source>
        <strain evidence="7">ChiHjej11B10-19426</strain>
    </source>
</reference>
<dbReference type="EMBL" id="DXCC01000002">
    <property type="protein sequence ID" value="HIZ14365.1"/>
    <property type="molecule type" value="Genomic_DNA"/>
</dbReference>
<dbReference type="SUPFAM" id="SSF52151">
    <property type="entry name" value="FabD/lysophospholipase-like"/>
    <property type="match status" value="1"/>
</dbReference>
<name>A0A9D2DCH9_9BACT</name>
<evidence type="ECO:0000313" key="7">
    <source>
        <dbReference type="EMBL" id="HIZ14365.1"/>
    </source>
</evidence>
<dbReference type="Pfam" id="PF01734">
    <property type="entry name" value="Patatin"/>
    <property type="match status" value="1"/>
</dbReference>
<accession>A0A9D2DCH9</accession>
<dbReference type="InterPro" id="IPR050301">
    <property type="entry name" value="NTE"/>
</dbReference>
<feature type="short sequence motif" description="GXSXG" evidence="4">
    <location>
        <begin position="96"/>
        <end position="100"/>
    </location>
</feature>
<evidence type="ECO:0000256" key="4">
    <source>
        <dbReference type="PROSITE-ProRule" id="PRU01161"/>
    </source>
</evidence>
<feature type="domain" description="PNPLA" evidence="6">
    <location>
        <begin position="65"/>
        <end position="257"/>
    </location>
</feature>
<feature type="active site" description="Proton acceptor" evidence="4">
    <location>
        <position position="244"/>
    </location>
</feature>
<feature type="short sequence motif" description="DGA/G" evidence="4">
    <location>
        <begin position="244"/>
        <end position="246"/>
    </location>
</feature>
<dbReference type="InterPro" id="IPR043864">
    <property type="entry name" value="Omp85-like_dom"/>
</dbReference>
<dbReference type="PANTHER" id="PTHR14226">
    <property type="entry name" value="NEUROPATHY TARGET ESTERASE/SWISS CHEESE D.MELANOGASTER"/>
    <property type="match status" value="1"/>
</dbReference>
<organism evidence="7 8">
    <name type="scientific">Candidatus Tidjanibacter faecipullorum</name>
    <dbReference type="NCBI Taxonomy" id="2838766"/>
    <lineage>
        <taxon>Bacteria</taxon>
        <taxon>Pseudomonadati</taxon>
        <taxon>Bacteroidota</taxon>
        <taxon>Bacteroidia</taxon>
        <taxon>Bacteroidales</taxon>
        <taxon>Rikenellaceae</taxon>
        <taxon>Tidjanibacter</taxon>
    </lineage>
</organism>
<dbReference type="CDD" id="cd07205">
    <property type="entry name" value="Pat_PNPLA6_PNPLA7_NTE1_like"/>
    <property type="match status" value="1"/>
</dbReference>
<dbReference type="GO" id="GO:0016042">
    <property type="term" value="P:lipid catabolic process"/>
    <property type="evidence" value="ECO:0007669"/>
    <property type="project" value="UniProtKB-UniRule"/>
</dbReference>
<dbReference type="Gene3D" id="3.40.1090.10">
    <property type="entry name" value="Cytosolic phospholipase A2 catalytic domain"/>
    <property type="match status" value="2"/>
</dbReference>
<reference evidence="7" key="2">
    <citation type="submission" date="2021-04" db="EMBL/GenBank/DDBJ databases">
        <authorList>
            <person name="Gilroy R."/>
        </authorList>
    </citation>
    <scope>NUCLEOTIDE SEQUENCE</scope>
    <source>
        <strain evidence="7">ChiHjej11B10-19426</strain>
    </source>
</reference>
<feature type="short sequence motif" description="GXGXXG" evidence="4">
    <location>
        <begin position="69"/>
        <end position="74"/>
    </location>
</feature>
<evidence type="ECO:0000256" key="3">
    <source>
        <dbReference type="ARBA" id="ARBA00023098"/>
    </source>
</evidence>
<keyword evidence="1 4" id="KW-0378">Hydrolase</keyword>
<keyword evidence="3 4" id="KW-0443">Lipid metabolism</keyword>
<keyword evidence="2 4" id="KW-0442">Lipid degradation</keyword>
<evidence type="ECO:0000259" key="6">
    <source>
        <dbReference type="PROSITE" id="PS51635"/>
    </source>
</evidence>
<dbReference type="PROSITE" id="PS51635">
    <property type="entry name" value="PNPLA"/>
    <property type="match status" value="1"/>
</dbReference>
<feature type="active site" description="Nucleophile" evidence="4">
    <location>
        <position position="98"/>
    </location>
</feature>
<dbReference type="AlphaFoldDB" id="A0A9D2DCH9"/>
<evidence type="ECO:0000256" key="1">
    <source>
        <dbReference type="ARBA" id="ARBA00022801"/>
    </source>
</evidence>
<evidence type="ECO:0000313" key="8">
    <source>
        <dbReference type="Proteomes" id="UP000824014"/>
    </source>
</evidence>
<dbReference type="Gene3D" id="3.10.20.310">
    <property type="entry name" value="membrane protein fhac"/>
    <property type="match status" value="1"/>
</dbReference>
<evidence type="ECO:0000256" key="5">
    <source>
        <dbReference type="SAM" id="SignalP"/>
    </source>
</evidence>
<proteinExistence type="predicted"/>
<feature type="signal peptide" evidence="5">
    <location>
        <begin position="1"/>
        <end position="24"/>
    </location>
</feature>
<dbReference type="Proteomes" id="UP000824014">
    <property type="component" value="Unassembled WGS sequence"/>
</dbReference>
<feature type="chain" id="PRO_5038758548" evidence="5">
    <location>
        <begin position="25"/>
        <end position="772"/>
    </location>
</feature>
<dbReference type="PANTHER" id="PTHR14226:SF76">
    <property type="entry name" value="NTE FAMILY PROTEIN RSSA"/>
    <property type="match status" value="1"/>
</dbReference>
<dbReference type="Pfam" id="PF19143">
    <property type="entry name" value="Omp85_2"/>
    <property type="match status" value="1"/>
</dbReference>
<dbReference type="GO" id="GO:0016787">
    <property type="term" value="F:hydrolase activity"/>
    <property type="evidence" value="ECO:0007669"/>
    <property type="project" value="UniProtKB-UniRule"/>
</dbReference>
<comment type="caution">
    <text evidence="7">The sequence shown here is derived from an EMBL/GenBank/DDBJ whole genome shotgun (WGS) entry which is preliminary data.</text>
</comment>
<protein>
    <submittedName>
        <fullName evidence="7">Patatin-like phospholipase family protein</fullName>
    </submittedName>
</protein>
<dbReference type="InterPro" id="IPR016035">
    <property type="entry name" value="Acyl_Trfase/lysoPLipase"/>
</dbReference>
<evidence type="ECO:0000256" key="2">
    <source>
        <dbReference type="ARBA" id="ARBA00022963"/>
    </source>
</evidence>
<dbReference type="InterPro" id="IPR002641">
    <property type="entry name" value="PNPLA_dom"/>
</dbReference>